<name>A0A0F5L2R5_9HYPH</name>
<dbReference type="GO" id="GO:0016757">
    <property type="term" value="F:glycosyltransferase activity"/>
    <property type="evidence" value="ECO:0007669"/>
    <property type="project" value="InterPro"/>
</dbReference>
<dbReference type="SUPFAM" id="SSF53756">
    <property type="entry name" value="UDP-Glycosyltransferase/glycogen phosphorylase"/>
    <property type="match status" value="1"/>
</dbReference>
<dbReference type="RefSeq" id="WP_046144740.1">
    <property type="nucleotide sequence ID" value="NZ_LAJG01000048.1"/>
</dbReference>
<evidence type="ECO:0008006" key="5">
    <source>
        <dbReference type="Google" id="ProtNLM"/>
    </source>
</evidence>
<keyword evidence="4" id="KW-1185">Reference proteome</keyword>
<evidence type="ECO:0000313" key="4">
    <source>
        <dbReference type="Proteomes" id="UP000033514"/>
    </source>
</evidence>
<dbReference type="PANTHER" id="PTHR45947">
    <property type="entry name" value="SULFOQUINOVOSYL TRANSFERASE SQD2"/>
    <property type="match status" value="1"/>
</dbReference>
<reference evidence="3 4" key="1">
    <citation type="submission" date="2015-03" db="EMBL/GenBank/DDBJ databases">
        <authorList>
            <person name="Hassan Y.I."/>
            <person name="Lepp D."/>
            <person name="Zhou T."/>
        </authorList>
    </citation>
    <scope>NUCLEOTIDE SEQUENCE [LARGE SCALE GENOMIC DNA]</scope>
    <source>
        <strain evidence="3 4">GH2-10</strain>
    </source>
</reference>
<sequence length="360" mass="39020">MRVVHYSTRLGRSGGGLYHSVSGLARGMAGLGAEITVVGGTEKGFADERHVWGDLSLIGHSLGRQRYGFSPDILGAITRLEPDILHIHGIWSASSIYGRFASKNTRLVVSPRGMLDPWILQRKPLVKHGHAALFERPMLARAHVHALSAHEADCVRAFMPTLSDRVFTVPNGIHAAPGRSPARKGALFLGRLHEKKQVLKLIDAWETHGKSLKLTIAGWGAADYEAQVAARCQGKQRVRFAGGVHDEAKAEALATAEFFILPSLSEGLPMAALEALAAGSIPILTEACHLPELFANDISIRMEADFSDFAGVLERLRAMTGSEKARRSAKAREAAEAFLWPGIARRMLDHYSAILEGPAP</sequence>
<dbReference type="PATRIC" id="fig|361041.3.peg.3305"/>
<dbReference type="Pfam" id="PF13579">
    <property type="entry name" value="Glyco_trans_4_4"/>
    <property type="match status" value="1"/>
</dbReference>
<dbReference type="PANTHER" id="PTHR45947:SF3">
    <property type="entry name" value="SULFOQUINOVOSYL TRANSFERASE SQD2"/>
    <property type="match status" value="1"/>
</dbReference>
<protein>
    <recommendedName>
        <fullName evidence="5">Glycosyltransferase subfamily 4-like N-terminal domain-containing protein</fullName>
    </recommendedName>
</protein>
<feature type="domain" description="Glycosyl transferase family 1" evidence="1">
    <location>
        <begin position="183"/>
        <end position="298"/>
    </location>
</feature>
<evidence type="ECO:0000313" key="3">
    <source>
        <dbReference type="EMBL" id="KKB75922.1"/>
    </source>
</evidence>
<gene>
    <name evidence="3" type="ORF">VW35_19440</name>
</gene>
<organism evidence="3 4">
    <name type="scientific">Devosia soli</name>
    <dbReference type="NCBI Taxonomy" id="361041"/>
    <lineage>
        <taxon>Bacteria</taxon>
        <taxon>Pseudomonadati</taxon>
        <taxon>Pseudomonadota</taxon>
        <taxon>Alphaproteobacteria</taxon>
        <taxon>Hyphomicrobiales</taxon>
        <taxon>Devosiaceae</taxon>
        <taxon>Devosia</taxon>
    </lineage>
</organism>
<dbReference type="InterPro" id="IPR050194">
    <property type="entry name" value="Glycosyltransferase_grp1"/>
</dbReference>
<dbReference type="Proteomes" id="UP000033514">
    <property type="component" value="Unassembled WGS sequence"/>
</dbReference>
<dbReference type="InterPro" id="IPR028098">
    <property type="entry name" value="Glyco_trans_4-like_N"/>
</dbReference>
<dbReference type="OrthoDB" id="9790710at2"/>
<dbReference type="AlphaFoldDB" id="A0A0F5L2R5"/>
<dbReference type="Gene3D" id="3.40.50.2000">
    <property type="entry name" value="Glycogen Phosphorylase B"/>
    <property type="match status" value="2"/>
</dbReference>
<comment type="caution">
    <text evidence="3">The sequence shown here is derived from an EMBL/GenBank/DDBJ whole genome shotgun (WGS) entry which is preliminary data.</text>
</comment>
<evidence type="ECO:0000259" key="1">
    <source>
        <dbReference type="Pfam" id="PF00534"/>
    </source>
</evidence>
<dbReference type="STRING" id="361041.VW35_19440"/>
<accession>A0A0F5L2R5</accession>
<proteinExistence type="predicted"/>
<evidence type="ECO:0000259" key="2">
    <source>
        <dbReference type="Pfam" id="PF13579"/>
    </source>
</evidence>
<dbReference type="Pfam" id="PF00534">
    <property type="entry name" value="Glycos_transf_1"/>
    <property type="match status" value="1"/>
</dbReference>
<dbReference type="InterPro" id="IPR001296">
    <property type="entry name" value="Glyco_trans_1"/>
</dbReference>
<feature type="domain" description="Glycosyltransferase subfamily 4-like N-terminal" evidence="2">
    <location>
        <begin position="15"/>
        <end position="172"/>
    </location>
</feature>
<dbReference type="EMBL" id="LAJG01000048">
    <property type="protein sequence ID" value="KKB75922.1"/>
    <property type="molecule type" value="Genomic_DNA"/>
</dbReference>